<feature type="non-terminal residue" evidence="5">
    <location>
        <position position="1"/>
    </location>
</feature>
<organism evidence="5 6">
    <name type="scientific">Zarconia navalis LEGE 11467</name>
    <dbReference type="NCBI Taxonomy" id="1828826"/>
    <lineage>
        <taxon>Bacteria</taxon>
        <taxon>Bacillati</taxon>
        <taxon>Cyanobacteriota</taxon>
        <taxon>Cyanophyceae</taxon>
        <taxon>Oscillatoriophycideae</taxon>
        <taxon>Oscillatoriales</taxon>
        <taxon>Oscillatoriales incertae sedis</taxon>
        <taxon>Zarconia</taxon>
        <taxon>Zarconia navalis</taxon>
    </lineage>
</organism>
<dbReference type="Pfam" id="PF25954">
    <property type="entry name" value="Beta-barrel_RND_2"/>
    <property type="match status" value="1"/>
</dbReference>
<dbReference type="FunFam" id="2.40.30.170:FF:000010">
    <property type="entry name" value="Efflux RND transporter periplasmic adaptor subunit"/>
    <property type="match status" value="1"/>
</dbReference>
<dbReference type="NCBIfam" id="TIGR01730">
    <property type="entry name" value="RND_mfp"/>
    <property type="match status" value="1"/>
</dbReference>
<evidence type="ECO:0000313" key="5">
    <source>
        <dbReference type="EMBL" id="MBE9040008.1"/>
    </source>
</evidence>
<name>A0A928VVE9_9CYAN</name>
<evidence type="ECO:0000313" key="6">
    <source>
        <dbReference type="Proteomes" id="UP000621799"/>
    </source>
</evidence>
<keyword evidence="6" id="KW-1185">Reference proteome</keyword>
<proteinExistence type="inferred from homology"/>
<comment type="caution">
    <text evidence="5">The sequence shown here is derived from an EMBL/GenBank/DDBJ whole genome shotgun (WGS) entry which is preliminary data.</text>
</comment>
<evidence type="ECO:0000256" key="1">
    <source>
        <dbReference type="ARBA" id="ARBA00009477"/>
    </source>
</evidence>
<dbReference type="Gene3D" id="2.40.30.170">
    <property type="match status" value="1"/>
</dbReference>
<feature type="coiled-coil region" evidence="2">
    <location>
        <begin position="8"/>
        <end position="70"/>
    </location>
</feature>
<comment type="similarity">
    <text evidence="1">Belongs to the membrane fusion protein (MFP) (TC 8.A.1) family.</text>
</comment>
<evidence type="ECO:0000256" key="2">
    <source>
        <dbReference type="SAM" id="Coils"/>
    </source>
</evidence>
<dbReference type="Gene3D" id="2.40.50.100">
    <property type="match status" value="1"/>
</dbReference>
<dbReference type="GO" id="GO:0015562">
    <property type="term" value="F:efflux transmembrane transporter activity"/>
    <property type="evidence" value="ECO:0007669"/>
    <property type="project" value="TreeGrafter"/>
</dbReference>
<dbReference type="Gene3D" id="1.10.287.470">
    <property type="entry name" value="Helix hairpin bin"/>
    <property type="match status" value="1"/>
</dbReference>
<dbReference type="GO" id="GO:1990281">
    <property type="term" value="C:efflux pump complex"/>
    <property type="evidence" value="ECO:0007669"/>
    <property type="project" value="TreeGrafter"/>
</dbReference>
<dbReference type="PANTHER" id="PTHR30469">
    <property type="entry name" value="MULTIDRUG RESISTANCE PROTEIN MDTA"/>
    <property type="match status" value="1"/>
</dbReference>
<protein>
    <submittedName>
        <fullName evidence="5">Efflux RND transporter periplasmic adaptor subunit</fullName>
    </submittedName>
</protein>
<accession>A0A928VVE9</accession>
<dbReference type="AlphaFoldDB" id="A0A928VVE9"/>
<evidence type="ECO:0000259" key="4">
    <source>
        <dbReference type="Pfam" id="PF25967"/>
    </source>
</evidence>
<dbReference type="Pfam" id="PF25967">
    <property type="entry name" value="RND-MFP_C"/>
    <property type="match status" value="1"/>
</dbReference>
<dbReference type="InterPro" id="IPR058792">
    <property type="entry name" value="Beta-barrel_RND_2"/>
</dbReference>
<feature type="domain" description="CusB-like beta-barrel" evidence="3">
    <location>
        <begin position="140"/>
        <end position="212"/>
    </location>
</feature>
<dbReference type="Gene3D" id="2.40.420.20">
    <property type="match status" value="1"/>
</dbReference>
<keyword evidence="2" id="KW-0175">Coiled coil</keyword>
<dbReference type="InterPro" id="IPR006143">
    <property type="entry name" value="RND_pump_MFP"/>
</dbReference>
<evidence type="ECO:0000259" key="3">
    <source>
        <dbReference type="Pfam" id="PF25954"/>
    </source>
</evidence>
<sequence>AEVRQTDVKTAREDVRVAQANITAAQTEVSNAQANEANARATLANAIANVDNARANVESARARLESADANLLASAASTDSAEAGVRGEIANVNQLETQLEQTLVRAPESGTIAERIAQVGDVTGSGQQLFSIIRNGALELDAEVPETQLSQVQPGMSARITSDADDRINLRGTVREIAPILDEATREAIVEIDLPDSDLLRPGMFLNATIATDTAPGLTIPAQAVLPQPDGSKIVYKLGDDNIAIAQTVKIGELIGDDTQDLTDARIEVLEGLNEGDRVVVSGAGYVKDGDRVTVSD</sequence>
<gene>
    <name evidence="5" type="ORF">IQ235_04275</name>
</gene>
<dbReference type="InterPro" id="IPR058627">
    <property type="entry name" value="MdtA-like_C"/>
</dbReference>
<feature type="domain" description="Multidrug resistance protein MdtA-like C-terminal permuted SH3" evidence="4">
    <location>
        <begin position="218"/>
        <end position="285"/>
    </location>
</feature>
<dbReference type="SUPFAM" id="SSF111369">
    <property type="entry name" value="HlyD-like secretion proteins"/>
    <property type="match status" value="1"/>
</dbReference>
<dbReference type="Proteomes" id="UP000621799">
    <property type="component" value="Unassembled WGS sequence"/>
</dbReference>
<reference evidence="5" key="1">
    <citation type="submission" date="2020-10" db="EMBL/GenBank/DDBJ databases">
        <authorList>
            <person name="Castelo-Branco R."/>
            <person name="Eusebio N."/>
            <person name="Adriana R."/>
            <person name="Vieira A."/>
            <person name="Brugerolle De Fraissinette N."/>
            <person name="Rezende De Castro R."/>
            <person name="Schneider M.P."/>
            <person name="Vasconcelos V."/>
            <person name="Leao P.N."/>
        </authorList>
    </citation>
    <scope>NUCLEOTIDE SEQUENCE</scope>
    <source>
        <strain evidence="5">LEGE 11467</strain>
    </source>
</reference>
<dbReference type="EMBL" id="JADEXN010000047">
    <property type="protein sequence ID" value="MBE9040008.1"/>
    <property type="molecule type" value="Genomic_DNA"/>
</dbReference>
<dbReference type="RefSeq" id="WP_264320264.1">
    <property type="nucleotide sequence ID" value="NZ_JADEXN010000047.1"/>
</dbReference>
<dbReference type="PANTHER" id="PTHR30469:SF15">
    <property type="entry name" value="HLYD FAMILY OF SECRETION PROTEINS"/>
    <property type="match status" value="1"/>
</dbReference>